<dbReference type="Pfam" id="PF09361">
    <property type="entry name" value="Phasin_2"/>
    <property type="match status" value="1"/>
</dbReference>
<dbReference type="InterPro" id="IPR010127">
    <property type="entry name" value="Phasin_subfam-1"/>
</dbReference>
<reference evidence="2" key="1">
    <citation type="submission" date="2022-04" db="EMBL/GenBank/DDBJ databases">
        <title>Whole genome sequence of Sphaerotilus sp. FB-5.</title>
        <authorList>
            <person name="Takeda M."/>
            <person name="Narihara S."/>
            <person name="Akimoto M."/>
            <person name="Akimoto R."/>
            <person name="Nishiyashiki S."/>
            <person name="Murakami T."/>
        </authorList>
    </citation>
    <scope>NUCLEOTIDE SEQUENCE</scope>
    <source>
        <strain evidence="2">FB-5</strain>
    </source>
</reference>
<keyword evidence="3" id="KW-1185">Reference proteome</keyword>
<dbReference type="Proteomes" id="UP001057498">
    <property type="component" value="Chromosome"/>
</dbReference>
<feature type="domain" description="Phasin" evidence="1">
    <location>
        <begin position="6"/>
        <end position="105"/>
    </location>
</feature>
<accession>A0ABM7YGE7</accession>
<sequence length="188" mass="19274">MTITPEQIAAANKANLDALVGFAQQAFKGIEQLVELNMAAARSTLDDAAEKTKAALSAKDPQEFMSLQANLLQPAQEKAVAYGKQVADIAAATQAEVTKFAEAQVAQAQAQFQSMVEAAAKNAPAGSESAVAAVKNAMANATSAFDAVQKAAKQAASVAEANFKTLSASAESTAQAAADVVKKTTKRA</sequence>
<dbReference type="NCBIfam" id="TIGR01841">
    <property type="entry name" value="phasin"/>
    <property type="match status" value="1"/>
</dbReference>
<dbReference type="InterPro" id="IPR018968">
    <property type="entry name" value="Phasin"/>
</dbReference>
<evidence type="ECO:0000259" key="1">
    <source>
        <dbReference type="Pfam" id="PF09361"/>
    </source>
</evidence>
<dbReference type="EMBL" id="AP025730">
    <property type="protein sequence ID" value="BDI03642.1"/>
    <property type="molecule type" value="Genomic_DNA"/>
</dbReference>
<evidence type="ECO:0000313" key="3">
    <source>
        <dbReference type="Proteomes" id="UP001057498"/>
    </source>
</evidence>
<dbReference type="RefSeq" id="WP_251971908.1">
    <property type="nucleotide sequence ID" value="NZ_AP025730.1"/>
</dbReference>
<organism evidence="2 3">
    <name type="scientific">Sphaerotilus microaerophilus</name>
    <dbReference type="NCBI Taxonomy" id="2914710"/>
    <lineage>
        <taxon>Bacteria</taxon>
        <taxon>Pseudomonadati</taxon>
        <taxon>Pseudomonadota</taxon>
        <taxon>Betaproteobacteria</taxon>
        <taxon>Burkholderiales</taxon>
        <taxon>Sphaerotilaceae</taxon>
        <taxon>Sphaerotilus</taxon>
    </lineage>
</organism>
<evidence type="ECO:0000313" key="2">
    <source>
        <dbReference type="EMBL" id="BDI03642.1"/>
    </source>
</evidence>
<gene>
    <name evidence="2" type="ORF">CATMQ487_06120</name>
</gene>
<proteinExistence type="predicted"/>
<name>A0ABM7YGE7_9BURK</name>
<protein>
    <submittedName>
        <fullName evidence="2">Phasin family protein</fullName>
    </submittedName>
</protein>